<organism evidence="3 4">
    <name type="scientific">Neonectria ditissima</name>
    <dbReference type="NCBI Taxonomy" id="78410"/>
    <lineage>
        <taxon>Eukaryota</taxon>
        <taxon>Fungi</taxon>
        <taxon>Dikarya</taxon>
        <taxon>Ascomycota</taxon>
        <taxon>Pezizomycotina</taxon>
        <taxon>Sordariomycetes</taxon>
        <taxon>Hypocreomycetidae</taxon>
        <taxon>Hypocreales</taxon>
        <taxon>Nectriaceae</taxon>
        <taxon>Neonectria</taxon>
    </lineage>
</organism>
<gene>
    <name evidence="3" type="ORF">AK830_g4460</name>
</gene>
<evidence type="ECO:0000313" key="3">
    <source>
        <dbReference type="EMBL" id="KPM42083.1"/>
    </source>
</evidence>
<feature type="domain" description="Heterokaryon incompatibility" evidence="2">
    <location>
        <begin position="48"/>
        <end position="210"/>
    </location>
</feature>
<dbReference type="OrthoDB" id="2157530at2759"/>
<evidence type="ECO:0000259" key="2">
    <source>
        <dbReference type="Pfam" id="PF06985"/>
    </source>
</evidence>
<protein>
    <recommendedName>
        <fullName evidence="2">Heterokaryon incompatibility domain-containing protein</fullName>
    </recommendedName>
</protein>
<evidence type="ECO:0000313" key="4">
    <source>
        <dbReference type="Proteomes" id="UP000050424"/>
    </source>
</evidence>
<dbReference type="Pfam" id="PF26639">
    <property type="entry name" value="Het-6_barrel"/>
    <property type="match status" value="1"/>
</dbReference>
<sequence>MSQSANLLQRYSALPDGCIRLLSLQPSANRDAQIECHLSPARIDERAYDALSYVWGPEDVLYSILVDAEEVRVRSNLHGALKELRLTHQPRLLWVDSICINQSDIPERNQQVKQMGAIYSSAAQVIVWLGEGDDDTGVAINFVQDLSKLEPDTARRIVENSGQPLPWDHRERVFRALGMKHGHDNHDSIVRGLVKLMNHVWWTRVWTVQEIVLAKSAILRCGAESASWSHLSKLAAFALEVSRHNTMGLGRPMDEAIFDEMTAEVSRLYAATGALDDLSYRVVNGLNINLEQMIWPQVLSRQATDPLDAVYALLGLSSEKTTIEIDYGKSKKDVYKSAMKYMLEQHREGPGPLHLLQDCYSERDVTLPSWVPDFSVLHTFKTTNLATTGIGMALALGSLYNASLGDGGWIPPNFVDDDDVLEMEGVLVDEVQTLGNVCPRFPMEWEKREAQLRVIIDQWLKLIPKKDEEYGGGGSVMEAFWRTVTFDLLLTDRDYLAGSPDRRDRRLPKGATGMPPKTAEEETEIREGILDAPPPKTVLEKLGKRRFFVTKTGYFGLGPGSMQLGDVVCILRGGFFPSLVRIATNHRCTMVGEW</sequence>
<keyword evidence="4" id="KW-1185">Reference proteome</keyword>
<proteinExistence type="predicted"/>
<dbReference type="PANTHER" id="PTHR24148:SF64">
    <property type="entry name" value="HETEROKARYON INCOMPATIBILITY DOMAIN-CONTAINING PROTEIN"/>
    <property type="match status" value="1"/>
</dbReference>
<dbReference type="InterPro" id="IPR052895">
    <property type="entry name" value="HetReg/Transcr_Mod"/>
</dbReference>
<dbReference type="Pfam" id="PF06985">
    <property type="entry name" value="HET"/>
    <property type="match status" value="1"/>
</dbReference>
<feature type="region of interest" description="Disordered" evidence="1">
    <location>
        <begin position="501"/>
        <end position="524"/>
    </location>
</feature>
<evidence type="ECO:0000256" key="1">
    <source>
        <dbReference type="SAM" id="MobiDB-lite"/>
    </source>
</evidence>
<name>A0A0P7BG08_9HYPO</name>
<dbReference type="AlphaFoldDB" id="A0A0P7BG08"/>
<dbReference type="EMBL" id="LKCW01000054">
    <property type="protein sequence ID" value="KPM42083.1"/>
    <property type="molecule type" value="Genomic_DNA"/>
</dbReference>
<reference evidence="3 4" key="1">
    <citation type="submission" date="2015-09" db="EMBL/GenBank/DDBJ databases">
        <title>Draft genome of a European isolate of the apple canker pathogen Neonectria ditissima.</title>
        <authorList>
            <person name="Gomez-Cortecero A."/>
            <person name="Harrison R.J."/>
            <person name="Armitage A.D."/>
        </authorList>
    </citation>
    <scope>NUCLEOTIDE SEQUENCE [LARGE SCALE GENOMIC DNA]</scope>
    <source>
        <strain evidence="3 4">R09/05</strain>
    </source>
</reference>
<dbReference type="PANTHER" id="PTHR24148">
    <property type="entry name" value="ANKYRIN REPEAT DOMAIN-CONTAINING PROTEIN 39 HOMOLOG-RELATED"/>
    <property type="match status" value="1"/>
</dbReference>
<dbReference type="Proteomes" id="UP000050424">
    <property type="component" value="Unassembled WGS sequence"/>
</dbReference>
<accession>A0A0P7BG08</accession>
<comment type="caution">
    <text evidence="3">The sequence shown here is derived from an EMBL/GenBank/DDBJ whole genome shotgun (WGS) entry which is preliminary data.</text>
</comment>
<dbReference type="InterPro" id="IPR010730">
    <property type="entry name" value="HET"/>
</dbReference>